<organism evidence="1">
    <name type="scientific">Chloropicon roscoffensis</name>
    <dbReference type="NCBI Taxonomy" id="1461544"/>
    <lineage>
        <taxon>Eukaryota</taxon>
        <taxon>Viridiplantae</taxon>
        <taxon>Chlorophyta</taxon>
        <taxon>Chloropicophyceae</taxon>
        <taxon>Chloropicales</taxon>
        <taxon>Chloropicaceae</taxon>
        <taxon>Chloropicon</taxon>
    </lineage>
</organism>
<reference evidence="1" key="1">
    <citation type="submission" date="2021-01" db="EMBL/GenBank/DDBJ databases">
        <authorList>
            <person name="Corre E."/>
            <person name="Pelletier E."/>
            <person name="Niang G."/>
            <person name="Scheremetjew M."/>
            <person name="Finn R."/>
            <person name="Kale V."/>
            <person name="Holt S."/>
            <person name="Cochrane G."/>
            <person name="Meng A."/>
            <person name="Brown T."/>
            <person name="Cohen L."/>
        </authorList>
    </citation>
    <scope>NUCLEOTIDE SEQUENCE</scope>
    <source>
        <strain evidence="1">RCC1871</strain>
    </source>
</reference>
<dbReference type="AlphaFoldDB" id="A0A7S3CGS1"/>
<proteinExistence type="predicted"/>
<evidence type="ECO:0000313" key="1">
    <source>
        <dbReference type="EMBL" id="CAE0195829.1"/>
    </source>
</evidence>
<dbReference type="EMBL" id="HBHZ01011550">
    <property type="protein sequence ID" value="CAE0195829.1"/>
    <property type="molecule type" value="Transcribed_RNA"/>
</dbReference>
<dbReference type="PANTHER" id="PTHR37244:SF1">
    <property type="entry name" value="NADP-SPECIFIC GLUTAMATE DEHYDROGENASE"/>
    <property type="match status" value="1"/>
</dbReference>
<protein>
    <submittedName>
        <fullName evidence="1">Uncharacterized protein</fullName>
    </submittedName>
</protein>
<sequence>MFQRWKKESGDAAGDDPTLVDIPAFENQACFVRTRGAGARESWPEVLAWRTTDGERSFTLRRDKTCCYVSTDAWSIRRKTSFEVCDGDDVWLTCVLTPGDGAWTLECKIAEAAEAKGAQPRWEMNIEVSLVGKFQDCPCFLQETAVTTRRISRGKGLSALKAIDEEGVCQEAADQNAAGKAEGLEVPDFSERFIETYKSLGGTGTLSEGESGDITWFNAGLRIGVGVGLGVCLGAGLGAGILVRSYQVTANTLKKRFSSL</sequence>
<name>A0A7S3CGS1_9CHLO</name>
<accession>A0A7S3CGS1</accession>
<dbReference type="PANTHER" id="PTHR37244">
    <property type="entry name" value="NADP-SPECIFIC GLUTAMATE DEHYDROGENASE"/>
    <property type="match status" value="1"/>
</dbReference>
<gene>
    <name evidence="1" type="ORF">CROS1456_LOCUS8926</name>
</gene>